<dbReference type="CDD" id="cd01949">
    <property type="entry name" value="GGDEF"/>
    <property type="match status" value="1"/>
</dbReference>
<accession>A0A9Y2AIL5</accession>
<feature type="domain" description="EAL" evidence="2">
    <location>
        <begin position="493"/>
        <end position="755"/>
    </location>
</feature>
<dbReference type="PROSITE" id="PS50887">
    <property type="entry name" value="GGDEF"/>
    <property type="match status" value="1"/>
</dbReference>
<dbReference type="Gene3D" id="3.20.20.450">
    <property type="entry name" value="EAL domain"/>
    <property type="match status" value="1"/>
</dbReference>
<dbReference type="InterPro" id="IPR050706">
    <property type="entry name" value="Cyclic-di-GMP_PDE-like"/>
</dbReference>
<dbReference type="RefSeq" id="WP_147667135.1">
    <property type="nucleotide sequence ID" value="NZ_CP120678.1"/>
</dbReference>
<evidence type="ECO:0000256" key="1">
    <source>
        <dbReference type="SAM" id="Phobius"/>
    </source>
</evidence>
<name>A0A9Y2AIL5_9FIRM</name>
<protein>
    <submittedName>
        <fullName evidence="4">EAL domain-containing protein</fullName>
    </submittedName>
</protein>
<dbReference type="InterPro" id="IPR029151">
    <property type="entry name" value="Sensor-like_sf"/>
</dbReference>
<keyword evidence="1" id="KW-0812">Transmembrane</keyword>
<dbReference type="PROSITE" id="PS50883">
    <property type="entry name" value="EAL"/>
    <property type="match status" value="1"/>
</dbReference>
<dbReference type="PANTHER" id="PTHR33121">
    <property type="entry name" value="CYCLIC DI-GMP PHOSPHODIESTERASE PDEF"/>
    <property type="match status" value="1"/>
</dbReference>
<dbReference type="Gene3D" id="3.30.70.270">
    <property type="match status" value="1"/>
</dbReference>
<evidence type="ECO:0000259" key="3">
    <source>
        <dbReference type="PROSITE" id="PS50887"/>
    </source>
</evidence>
<dbReference type="Pfam" id="PF00563">
    <property type="entry name" value="EAL"/>
    <property type="match status" value="1"/>
</dbReference>
<dbReference type="InterPro" id="IPR001633">
    <property type="entry name" value="EAL_dom"/>
</dbReference>
<dbReference type="SUPFAM" id="SSF141868">
    <property type="entry name" value="EAL domain-like"/>
    <property type="match status" value="1"/>
</dbReference>
<dbReference type="EMBL" id="CP120678">
    <property type="protein sequence ID" value="WIW70962.1"/>
    <property type="molecule type" value="Genomic_DNA"/>
</dbReference>
<dbReference type="PANTHER" id="PTHR33121:SF70">
    <property type="entry name" value="SIGNALING PROTEIN YKOW"/>
    <property type="match status" value="1"/>
</dbReference>
<organism evidence="4 5">
    <name type="scientific">Selenobaculum gibii</name>
    <dbReference type="NCBI Taxonomy" id="3054208"/>
    <lineage>
        <taxon>Bacteria</taxon>
        <taxon>Bacillati</taxon>
        <taxon>Bacillota</taxon>
        <taxon>Negativicutes</taxon>
        <taxon>Selenomonadales</taxon>
        <taxon>Selenomonadaceae</taxon>
        <taxon>Selenobaculum</taxon>
    </lineage>
</organism>
<keyword evidence="5" id="KW-1185">Reference proteome</keyword>
<dbReference type="KEGG" id="sgbi:P3F81_01160"/>
<dbReference type="Pfam" id="PF00990">
    <property type="entry name" value="GGDEF"/>
    <property type="match status" value="1"/>
</dbReference>
<keyword evidence="1" id="KW-1133">Transmembrane helix</keyword>
<evidence type="ECO:0000259" key="2">
    <source>
        <dbReference type="PROSITE" id="PS50883"/>
    </source>
</evidence>
<keyword evidence="1" id="KW-0472">Membrane</keyword>
<dbReference type="InterPro" id="IPR029787">
    <property type="entry name" value="Nucleotide_cyclase"/>
</dbReference>
<feature type="transmembrane region" description="Helical" evidence="1">
    <location>
        <begin position="291"/>
        <end position="313"/>
    </location>
</feature>
<dbReference type="CDD" id="cd01948">
    <property type="entry name" value="EAL"/>
    <property type="match status" value="1"/>
</dbReference>
<evidence type="ECO:0000313" key="4">
    <source>
        <dbReference type="EMBL" id="WIW70962.1"/>
    </source>
</evidence>
<feature type="transmembrane region" description="Helical" evidence="1">
    <location>
        <begin position="12"/>
        <end position="30"/>
    </location>
</feature>
<gene>
    <name evidence="4" type="ORF">P3F81_01160</name>
</gene>
<dbReference type="SMART" id="SM00052">
    <property type="entry name" value="EAL"/>
    <property type="match status" value="1"/>
</dbReference>
<dbReference type="InterPro" id="IPR000160">
    <property type="entry name" value="GGDEF_dom"/>
</dbReference>
<dbReference type="InterPro" id="IPR043128">
    <property type="entry name" value="Rev_trsase/Diguanyl_cyclase"/>
</dbReference>
<proteinExistence type="predicted"/>
<dbReference type="Proteomes" id="UP001243623">
    <property type="component" value="Chromosome"/>
</dbReference>
<dbReference type="Gene3D" id="3.30.450.20">
    <property type="entry name" value="PAS domain"/>
    <property type="match status" value="1"/>
</dbReference>
<dbReference type="AlphaFoldDB" id="A0A9Y2AIL5"/>
<evidence type="ECO:0000313" key="5">
    <source>
        <dbReference type="Proteomes" id="UP001243623"/>
    </source>
</evidence>
<dbReference type="NCBIfam" id="TIGR00254">
    <property type="entry name" value="GGDEF"/>
    <property type="match status" value="1"/>
</dbReference>
<sequence length="755" mass="87407">MNWKNSLKYKKIIVFLFIAMFLPLFLLLSFREKVATMLNYEVEMGLVELTKQNSILLEGKIKATFSFLHTMSNLITKSAIGGEDIVEKDNLINFLKEEFQNNNFTRFGILDTQGRAIYGFDVDFRNMKYLEESLQGESKVTYVPCTPFLDLHSMVFSVPIYSKDNKIIGVLYAIYGIEDLKKFFSFSFFDGKGDCFILNQSGNLLIPVKDNEKNDRLRDYFHHWQEKTEVEDDNLHKFILMLRDEQQAVGKIQLKGLGEQYIACVPLGNINGIYTVSSVPADFITKRIANILFLVTMVLLISLLILFCILIYIEFIENKNRKNVYRLAYIDQLTNLGNFEKMKLDKEITKKNNKGKYILAVVDIDKFKLINEMMSYQYGSELLTFVASKIDTALIENEYVYRLGNDLFGLLLISKEKEENLTRLTQLFDEISGYYNHKHALTFSCGIYQIGKHDFDLAKCIDNANIARLSGKNYSNNSFIYFDDKMLIKMREMKEFEDGLQQAIEEKQFEIYLQPKYKVRPQKYLGGAEALVRWIHPTKGMISPAKFIPVFEQNGTIQYLDMYVFEAVCRQMRIWLNQGITLVPISVNISRLTLLGQSNFIERIEAIAQKYNIAHSLLELEILESVSFNNSEGLTVFLKKIKNRGFKISIDDFGSGYSSLGLLKNMPIDTLKIDRSFFSDWQRELYTVEETKEKSIVRSIIEMAQGLNLNTVAEGIEEEYQVEFLTNVGCDLIQGYYFSKPLPVEAFEKLLKNKE</sequence>
<dbReference type="GO" id="GO:0071111">
    <property type="term" value="F:cyclic-guanylate-specific phosphodiesterase activity"/>
    <property type="evidence" value="ECO:0007669"/>
    <property type="project" value="InterPro"/>
</dbReference>
<dbReference type="InterPro" id="IPR035919">
    <property type="entry name" value="EAL_sf"/>
</dbReference>
<dbReference type="CDD" id="cd18773">
    <property type="entry name" value="PDC1_HK_sensor"/>
    <property type="match status" value="1"/>
</dbReference>
<feature type="domain" description="GGDEF" evidence="3">
    <location>
        <begin position="355"/>
        <end position="484"/>
    </location>
</feature>
<dbReference type="SMART" id="SM00267">
    <property type="entry name" value="GGDEF"/>
    <property type="match status" value="1"/>
</dbReference>
<dbReference type="SUPFAM" id="SSF103190">
    <property type="entry name" value="Sensory domain-like"/>
    <property type="match status" value="1"/>
</dbReference>
<reference evidence="4" key="1">
    <citation type="submission" date="2023-03" db="EMBL/GenBank/DDBJ databases">
        <title>Selenobaculum gbiensis gen. nov. sp. nov., a new bacterium isolated from the gut microbiota of IBD patient.</title>
        <authorList>
            <person name="Yeo S."/>
            <person name="Park H."/>
            <person name="Huh C.S."/>
        </authorList>
    </citation>
    <scope>NUCLEOTIDE SEQUENCE</scope>
    <source>
        <strain evidence="4">ICN-92133</strain>
    </source>
</reference>
<dbReference type="SUPFAM" id="SSF55073">
    <property type="entry name" value="Nucleotide cyclase"/>
    <property type="match status" value="1"/>
</dbReference>